<dbReference type="GO" id="GO:0005524">
    <property type="term" value="F:ATP binding"/>
    <property type="evidence" value="ECO:0007669"/>
    <property type="project" value="UniProtKB-KW"/>
</dbReference>
<evidence type="ECO:0000313" key="8">
    <source>
        <dbReference type="EMBL" id="AKU99615.1"/>
    </source>
</evidence>
<dbReference type="PROSITE" id="PS50045">
    <property type="entry name" value="SIGMA54_INTERACT_4"/>
    <property type="match status" value="1"/>
</dbReference>
<dbReference type="AlphaFoldDB" id="A0A0K1Q1E5"/>
<evidence type="ECO:0000256" key="3">
    <source>
        <dbReference type="ARBA" id="ARBA00023015"/>
    </source>
</evidence>
<dbReference type="InterPro" id="IPR002078">
    <property type="entry name" value="Sigma_54_int"/>
</dbReference>
<gene>
    <name evidence="8" type="ORF">AKJ09_06279</name>
</gene>
<dbReference type="SMART" id="SM00382">
    <property type="entry name" value="AAA"/>
    <property type="match status" value="1"/>
</dbReference>
<keyword evidence="2" id="KW-0067">ATP-binding</keyword>
<dbReference type="PROSITE" id="PS00688">
    <property type="entry name" value="SIGMA54_INTERACT_3"/>
    <property type="match status" value="1"/>
</dbReference>
<evidence type="ECO:0000256" key="1">
    <source>
        <dbReference type="ARBA" id="ARBA00022741"/>
    </source>
</evidence>
<evidence type="ECO:0000259" key="7">
    <source>
        <dbReference type="PROSITE" id="PS50045"/>
    </source>
</evidence>
<dbReference type="InterPro" id="IPR058031">
    <property type="entry name" value="AAA_lid_NorR"/>
</dbReference>
<dbReference type="GO" id="GO:0006355">
    <property type="term" value="P:regulation of DNA-templated transcription"/>
    <property type="evidence" value="ECO:0007669"/>
    <property type="project" value="InterPro"/>
</dbReference>
<evidence type="ECO:0000313" key="9">
    <source>
        <dbReference type="Proteomes" id="UP000064967"/>
    </source>
</evidence>
<proteinExistence type="predicted"/>
<keyword evidence="4" id="KW-0238">DNA-binding</keyword>
<dbReference type="Gene3D" id="1.10.10.60">
    <property type="entry name" value="Homeodomain-like"/>
    <property type="match status" value="1"/>
</dbReference>
<dbReference type="STRING" id="1391654.AKJ09_06279"/>
<evidence type="ECO:0000256" key="5">
    <source>
        <dbReference type="ARBA" id="ARBA00023163"/>
    </source>
</evidence>
<dbReference type="InterPro" id="IPR025943">
    <property type="entry name" value="Sigma_54_int_dom_ATP-bd_2"/>
</dbReference>
<dbReference type="Gene3D" id="1.10.8.60">
    <property type="match status" value="1"/>
</dbReference>
<dbReference type="SUPFAM" id="SSF52540">
    <property type="entry name" value="P-loop containing nucleoside triphosphate hydrolases"/>
    <property type="match status" value="1"/>
</dbReference>
<evidence type="ECO:0000256" key="2">
    <source>
        <dbReference type="ARBA" id="ARBA00022840"/>
    </source>
</evidence>
<evidence type="ECO:0000256" key="6">
    <source>
        <dbReference type="SAM" id="MobiDB-lite"/>
    </source>
</evidence>
<dbReference type="Pfam" id="PF25601">
    <property type="entry name" value="AAA_lid_14"/>
    <property type="match status" value="1"/>
</dbReference>
<organism evidence="8 9">
    <name type="scientific">Labilithrix luteola</name>
    <dbReference type="NCBI Taxonomy" id="1391654"/>
    <lineage>
        <taxon>Bacteria</taxon>
        <taxon>Pseudomonadati</taxon>
        <taxon>Myxococcota</taxon>
        <taxon>Polyangia</taxon>
        <taxon>Polyangiales</taxon>
        <taxon>Labilitrichaceae</taxon>
        <taxon>Labilithrix</taxon>
    </lineage>
</organism>
<dbReference type="InterPro" id="IPR009057">
    <property type="entry name" value="Homeodomain-like_sf"/>
</dbReference>
<dbReference type="FunFam" id="3.40.50.300:FF:000006">
    <property type="entry name" value="DNA-binding transcriptional regulator NtrC"/>
    <property type="match status" value="1"/>
</dbReference>
<dbReference type="KEGG" id="llu:AKJ09_06279"/>
<dbReference type="PANTHER" id="PTHR32071:SF112">
    <property type="entry name" value="REGULATORY PROTEIN"/>
    <property type="match status" value="1"/>
</dbReference>
<dbReference type="PRINTS" id="PR01590">
    <property type="entry name" value="HTHFIS"/>
</dbReference>
<accession>A0A0K1Q1E5</accession>
<dbReference type="OrthoDB" id="9814761at2"/>
<dbReference type="GO" id="GO:0043565">
    <property type="term" value="F:sequence-specific DNA binding"/>
    <property type="evidence" value="ECO:0007669"/>
    <property type="project" value="InterPro"/>
</dbReference>
<dbReference type="InterPro" id="IPR002197">
    <property type="entry name" value="HTH_Fis"/>
</dbReference>
<dbReference type="CDD" id="cd00009">
    <property type="entry name" value="AAA"/>
    <property type="match status" value="1"/>
</dbReference>
<keyword evidence="5" id="KW-0804">Transcription</keyword>
<dbReference type="EMBL" id="CP012333">
    <property type="protein sequence ID" value="AKU99615.1"/>
    <property type="molecule type" value="Genomic_DNA"/>
</dbReference>
<dbReference type="PROSITE" id="PS00676">
    <property type="entry name" value="SIGMA54_INTERACT_2"/>
    <property type="match status" value="1"/>
</dbReference>
<name>A0A0K1Q1E5_9BACT</name>
<protein>
    <submittedName>
        <fullName evidence="8">Transcriptional activator of acetoin/glycerol metabolism</fullName>
    </submittedName>
</protein>
<dbReference type="SUPFAM" id="SSF46689">
    <property type="entry name" value="Homeodomain-like"/>
    <property type="match status" value="1"/>
</dbReference>
<dbReference type="InterPro" id="IPR027417">
    <property type="entry name" value="P-loop_NTPase"/>
</dbReference>
<dbReference type="InterPro" id="IPR025944">
    <property type="entry name" value="Sigma_54_int_dom_CS"/>
</dbReference>
<dbReference type="Pfam" id="PF02954">
    <property type="entry name" value="HTH_8"/>
    <property type="match status" value="1"/>
</dbReference>
<dbReference type="Gene3D" id="3.30.450.40">
    <property type="match status" value="1"/>
</dbReference>
<feature type="domain" description="Sigma-54 factor interaction" evidence="7">
    <location>
        <begin position="347"/>
        <end position="577"/>
    </location>
</feature>
<dbReference type="Gene3D" id="3.40.50.300">
    <property type="entry name" value="P-loop containing nucleotide triphosphate hydrolases"/>
    <property type="match status" value="1"/>
</dbReference>
<dbReference type="RefSeq" id="WP_146651045.1">
    <property type="nucleotide sequence ID" value="NZ_CP012333.1"/>
</dbReference>
<dbReference type="Pfam" id="PF00158">
    <property type="entry name" value="Sigma54_activat"/>
    <property type="match status" value="1"/>
</dbReference>
<sequence length="660" mass="70569">MLRLIETESGLWDRFQRDMAALRAAPDAAPLVERWRRASELGASAIGPAHPLGVRDVELASRRDTALGLLLGGDAALDALEHEVVGRGLLAIVADAQGVIVRSRGGGAFSAEVVKTRLVEGACWDEAARGTNAIGTAVAEKHAVAVVGRAHWEAVNHGLFCYAAPVRDPFGDLAAVIDVTGPLGLDQPAIGAAVSSAAAALESVLRARAYASSDVGSNRLVERMLDRCAGPALLVESPGVVRRMNDAAIIELEAAADDLSVERLFGVRYDELVTAALSGPAFFETTRRRFVVEFEPVITGGRVLALLCFLSSPSSPTVFRPRVEAASTRRAKTDESEPHVPSSFTSVLGSDPALARAKQTAARLSRAEVPVLLLAETGTGKELFARAIHEASPRAPGPFVTINCGALAPSLLQSELFGYGPGAFTGALRQGSPGKLAAAHGGTLFLDELAEMPKEAQAMLLRFLEDGSYSRVGEVAARKADVRVVTATCRDLPRLVEEGEFRQDLFFRIHGGCVRLPALRERLDRLELSRALVQSMAGRYGFDRAPELAPSAEAWILDHDWPGNVRELKTALAHALAMVAGESSRAALEREHFPEPLVTRLRERSAEPPTRRKAMRDLAETALARAGGNMSEAARRLGVARSTLYRLLTSSPPSKRRADS</sequence>
<feature type="region of interest" description="Disordered" evidence="6">
    <location>
        <begin position="326"/>
        <end position="347"/>
    </location>
</feature>
<dbReference type="Proteomes" id="UP000064967">
    <property type="component" value="Chromosome"/>
</dbReference>
<dbReference type="InterPro" id="IPR029016">
    <property type="entry name" value="GAF-like_dom_sf"/>
</dbReference>
<evidence type="ECO:0000256" key="4">
    <source>
        <dbReference type="ARBA" id="ARBA00023125"/>
    </source>
</evidence>
<reference evidence="8 9" key="1">
    <citation type="submission" date="2015-08" db="EMBL/GenBank/DDBJ databases">
        <authorList>
            <person name="Babu N.S."/>
            <person name="Beckwith C.J."/>
            <person name="Beseler K.G."/>
            <person name="Brison A."/>
            <person name="Carone J.V."/>
            <person name="Caskin T.P."/>
            <person name="Diamond M."/>
            <person name="Durham M.E."/>
            <person name="Foxe J.M."/>
            <person name="Go M."/>
            <person name="Henderson B.A."/>
            <person name="Jones I.B."/>
            <person name="McGettigan J.A."/>
            <person name="Micheletti S.J."/>
            <person name="Nasrallah M.E."/>
            <person name="Ortiz D."/>
            <person name="Piller C.R."/>
            <person name="Privatt S.R."/>
            <person name="Schneider S.L."/>
            <person name="Sharp S."/>
            <person name="Smith T.C."/>
            <person name="Stanton J.D."/>
            <person name="Ullery H.E."/>
            <person name="Wilson R.J."/>
            <person name="Serrano M.G."/>
            <person name="Buck G."/>
            <person name="Lee V."/>
            <person name="Wang Y."/>
            <person name="Carvalho R."/>
            <person name="Voegtly L."/>
            <person name="Shi R."/>
            <person name="Duckworth R."/>
            <person name="Johnson A."/>
            <person name="Loviza R."/>
            <person name="Walstead R."/>
            <person name="Shah Z."/>
            <person name="Kiflezghi M."/>
            <person name="Wade K."/>
            <person name="Ball S.L."/>
            <person name="Bradley K.W."/>
            <person name="Asai D.J."/>
            <person name="Bowman C.A."/>
            <person name="Russell D.A."/>
            <person name="Pope W.H."/>
            <person name="Jacobs-Sera D."/>
            <person name="Hendrix R.W."/>
            <person name="Hatfull G.F."/>
        </authorList>
    </citation>
    <scope>NUCLEOTIDE SEQUENCE [LARGE SCALE GENOMIC DNA]</scope>
    <source>
        <strain evidence="8 9">DSM 27648</strain>
    </source>
</reference>
<dbReference type="PATRIC" id="fig|1391654.3.peg.6365"/>
<dbReference type="PANTHER" id="PTHR32071">
    <property type="entry name" value="TRANSCRIPTIONAL REGULATORY PROTEIN"/>
    <property type="match status" value="1"/>
</dbReference>
<keyword evidence="1" id="KW-0547">Nucleotide-binding</keyword>
<keyword evidence="3" id="KW-0805">Transcription regulation</keyword>
<dbReference type="SUPFAM" id="SSF55781">
    <property type="entry name" value="GAF domain-like"/>
    <property type="match status" value="1"/>
</dbReference>
<dbReference type="InterPro" id="IPR003593">
    <property type="entry name" value="AAA+_ATPase"/>
</dbReference>
<keyword evidence="9" id="KW-1185">Reference proteome</keyword>